<protein>
    <submittedName>
        <fullName evidence="2">Phosphoribosyltransferase</fullName>
    </submittedName>
</protein>
<dbReference type="InterPro" id="IPR000836">
    <property type="entry name" value="PRTase_dom"/>
</dbReference>
<dbReference type="PATRIC" id="fig|111780.3.peg.3236"/>
<dbReference type="HOGENOM" id="CLU_083583_0_0_3"/>
<dbReference type="eggNOG" id="COG1926">
    <property type="taxonomic scope" value="Bacteria"/>
</dbReference>
<dbReference type="Pfam" id="PF00156">
    <property type="entry name" value="Pribosyltran"/>
    <property type="match status" value="1"/>
</dbReference>
<evidence type="ECO:0000259" key="1">
    <source>
        <dbReference type="Pfam" id="PF00156"/>
    </source>
</evidence>
<keyword evidence="3" id="KW-1185">Reference proteome</keyword>
<evidence type="ECO:0000313" key="2">
    <source>
        <dbReference type="EMBL" id="AFZ36628.1"/>
    </source>
</evidence>
<accession>K9XVS3</accession>
<reference evidence="3" key="1">
    <citation type="journal article" date="2013" name="Proc. Natl. Acad. Sci. U.S.A.">
        <title>Improving the coverage of the cyanobacterial phylum using diversity-driven genome sequencing.</title>
        <authorList>
            <person name="Shih P.M."/>
            <person name="Wu D."/>
            <person name="Latifi A."/>
            <person name="Axen S.D."/>
            <person name="Fewer D.P."/>
            <person name="Talla E."/>
            <person name="Calteau A."/>
            <person name="Cai F."/>
            <person name="Tandeau de Marsac N."/>
            <person name="Rippka R."/>
            <person name="Herdman M."/>
            <person name="Sivonen K."/>
            <person name="Coursin T."/>
            <person name="Laurent T."/>
            <person name="Goodwin L."/>
            <person name="Nolan M."/>
            <person name="Davenport K.W."/>
            <person name="Han C.S."/>
            <person name="Rubin E.M."/>
            <person name="Eisen J.A."/>
            <person name="Woyke T."/>
            <person name="Gugger M."/>
            <person name="Kerfeld C.A."/>
        </authorList>
    </citation>
    <scope>NUCLEOTIDE SEQUENCE [LARGE SCALE GENOMIC DNA]</scope>
    <source>
        <strain evidence="3">ATCC 29371 / PCC 7437</strain>
    </source>
</reference>
<dbReference type="InterPro" id="IPR029057">
    <property type="entry name" value="PRTase-like"/>
</dbReference>
<dbReference type="RefSeq" id="WP_015194293.1">
    <property type="nucleotide sequence ID" value="NC_019748.1"/>
</dbReference>
<keyword evidence="2" id="KW-0328">Glycosyltransferase</keyword>
<dbReference type="Gene3D" id="3.30.1310.20">
    <property type="entry name" value="PRTase-like"/>
    <property type="match status" value="1"/>
</dbReference>
<dbReference type="AlphaFoldDB" id="K9XVS3"/>
<gene>
    <name evidence="2" type="ordered locus">Sta7437_3116</name>
</gene>
<dbReference type="CDD" id="cd06223">
    <property type="entry name" value="PRTases_typeI"/>
    <property type="match status" value="1"/>
</dbReference>
<dbReference type="SUPFAM" id="SSF53271">
    <property type="entry name" value="PRTase-like"/>
    <property type="match status" value="1"/>
</dbReference>
<organism evidence="2 3">
    <name type="scientific">Stanieria cyanosphaera (strain ATCC 29371 / PCC 7437)</name>
    <dbReference type="NCBI Taxonomy" id="111780"/>
    <lineage>
        <taxon>Bacteria</taxon>
        <taxon>Bacillati</taxon>
        <taxon>Cyanobacteriota</taxon>
        <taxon>Cyanophyceae</taxon>
        <taxon>Pleurocapsales</taxon>
        <taxon>Dermocarpellaceae</taxon>
        <taxon>Stanieria</taxon>
    </lineage>
</organism>
<name>K9XVS3_STAC7</name>
<proteinExistence type="predicted"/>
<dbReference type="EMBL" id="CP003653">
    <property type="protein sequence ID" value="AFZ36628.1"/>
    <property type="molecule type" value="Genomic_DNA"/>
</dbReference>
<dbReference type="KEGG" id="scs:Sta7437_3116"/>
<dbReference type="OrthoDB" id="9810066at2"/>
<keyword evidence="2" id="KW-0808">Transferase</keyword>
<feature type="domain" description="Phosphoribosyltransferase" evidence="1">
    <location>
        <begin position="25"/>
        <end position="166"/>
    </location>
</feature>
<dbReference type="GO" id="GO:0016757">
    <property type="term" value="F:glycosyltransferase activity"/>
    <property type="evidence" value="ECO:0007669"/>
    <property type="project" value="UniProtKB-KW"/>
</dbReference>
<sequence>MLFHDRTTAGAELAQLVYLQLLELQPNRQVIVYALPRGGIPVAIPIAKQLNCPLDVIVAKKITTPTNRELAIGAVTSEGNILWTKPELWRDANLCGLKEAVVQAQDKAQNQALEFASYRLPLDLQGKIAIIVDDGIATGMTMGVAAQYLREQQVAEIWLCAPVAPPDLIPQLELWSNRVLVLATPDPFFSVSRFYDHFEQVSLTDAVAMLETHNQQFQPTLSQKDL</sequence>
<dbReference type="Gene3D" id="3.40.50.2020">
    <property type="match status" value="1"/>
</dbReference>
<dbReference type="Proteomes" id="UP000010473">
    <property type="component" value="Chromosome"/>
</dbReference>
<dbReference type="STRING" id="111780.Sta7437_3116"/>
<evidence type="ECO:0000313" key="3">
    <source>
        <dbReference type="Proteomes" id="UP000010473"/>
    </source>
</evidence>